<evidence type="ECO:0000313" key="2">
    <source>
        <dbReference type="Proteomes" id="UP001252243"/>
    </source>
</evidence>
<comment type="caution">
    <text evidence="1">The sequence shown here is derived from an EMBL/GenBank/DDBJ whole genome shotgun (WGS) entry which is preliminary data.</text>
</comment>
<gene>
    <name evidence="1" type="ORF">J2X01_002671</name>
</gene>
<proteinExistence type="predicted"/>
<accession>A0ABU1UDV6</accession>
<evidence type="ECO:0000313" key="1">
    <source>
        <dbReference type="EMBL" id="MDR7083377.1"/>
    </source>
</evidence>
<dbReference type="Proteomes" id="UP001252243">
    <property type="component" value="Unassembled WGS sequence"/>
</dbReference>
<protein>
    <submittedName>
        <fullName evidence="1">Uncharacterized protein</fullName>
    </submittedName>
</protein>
<sequence>MGLPANKEAITTIDAANTGGPPTHRLKHFCRVASTAARVATPVIAWLA</sequence>
<dbReference type="RefSeq" id="WP_310057959.1">
    <property type="nucleotide sequence ID" value="NZ_JAVDVQ010000010.1"/>
</dbReference>
<keyword evidence="2" id="KW-1185">Reference proteome</keyword>
<name>A0ABU1UDV6_9MICC</name>
<organism evidence="1 2">
    <name type="scientific">Arthrobacter ginsengisoli</name>
    <dbReference type="NCBI Taxonomy" id="1356565"/>
    <lineage>
        <taxon>Bacteria</taxon>
        <taxon>Bacillati</taxon>
        <taxon>Actinomycetota</taxon>
        <taxon>Actinomycetes</taxon>
        <taxon>Micrococcales</taxon>
        <taxon>Micrococcaceae</taxon>
        <taxon>Arthrobacter</taxon>
    </lineage>
</organism>
<reference evidence="1 2" key="1">
    <citation type="submission" date="2023-07" db="EMBL/GenBank/DDBJ databases">
        <title>Sorghum-associated microbial communities from plants grown in Nebraska, USA.</title>
        <authorList>
            <person name="Schachtman D."/>
        </authorList>
    </citation>
    <scope>NUCLEOTIDE SEQUENCE [LARGE SCALE GENOMIC DNA]</scope>
    <source>
        <strain evidence="1 2">BE167</strain>
    </source>
</reference>
<dbReference type="EMBL" id="JAVDVQ010000010">
    <property type="protein sequence ID" value="MDR7083377.1"/>
    <property type="molecule type" value="Genomic_DNA"/>
</dbReference>